<dbReference type="Gene3D" id="3.40.50.10190">
    <property type="entry name" value="BRCT domain"/>
    <property type="match status" value="1"/>
</dbReference>
<comment type="similarity">
    <text evidence="6">Belongs to the SMARCC family.</text>
</comment>
<dbReference type="InterPro" id="IPR017884">
    <property type="entry name" value="SANT_dom"/>
</dbReference>
<evidence type="ECO:0000313" key="12">
    <source>
        <dbReference type="Proteomes" id="UP000472263"/>
    </source>
</evidence>
<dbReference type="InterPro" id="IPR001005">
    <property type="entry name" value="SANT/Myb"/>
</dbReference>
<keyword evidence="3" id="KW-0805">Transcription regulation</keyword>
<dbReference type="InterPro" id="IPR009057">
    <property type="entry name" value="Homeodomain-like_sf"/>
</dbReference>
<dbReference type="GO" id="GO:0048858">
    <property type="term" value="P:cell projection morphogenesis"/>
    <property type="evidence" value="ECO:0007669"/>
    <property type="project" value="TreeGrafter"/>
</dbReference>
<dbReference type="Pfam" id="PF00249">
    <property type="entry name" value="Myb_DNA-binding"/>
    <property type="match status" value="1"/>
</dbReference>
<dbReference type="Pfam" id="PF16496">
    <property type="entry name" value="SWIRM-assoc_2"/>
    <property type="match status" value="1"/>
</dbReference>
<dbReference type="PANTHER" id="PTHR15381">
    <property type="entry name" value="CHONDROITIN SULFATE PROTEOGLYCAN 5 -RELATED"/>
    <property type="match status" value="1"/>
</dbReference>
<dbReference type="PROSITE" id="PS50934">
    <property type="entry name" value="SWIRM"/>
    <property type="match status" value="1"/>
</dbReference>
<dbReference type="GO" id="GO:0016514">
    <property type="term" value="C:SWI/SNF complex"/>
    <property type="evidence" value="ECO:0007669"/>
    <property type="project" value="UniProtKB-ARBA"/>
</dbReference>
<feature type="domain" description="Chromo" evidence="10">
    <location>
        <begin position="25"/>
        <end position="299"/>
    </location>
</feature>
<accession>A0A667XXH4</accession>
<evidence type="ECO:0000256" key="2">
    <source>
        <dbReference type="ARBA" id="ARBA00022853"/>
    </source>
</evidence>
<evidence type="ECO:0000259" key="8">
    <source>
        <dbReference type="PROSITE" id="PS50934"/>
    </source>
</evidence>
<proteinExistence type="inferred from homology"/>
<dbReference type="InterPro" id="IPR007526">
    <property type="entry name" value="SWIRM"/>
</dbReference>
<dbReference type="InterPro" id="IPR032448">
    <property type="entry name" value="SWIRM-assoc"/>
</dbReference>
<feature type="region of interest" description="Disordered" evidence="7">
    <location>
        <begin position="1"/>
        <end position="42"/>
    </location>
</feature>
<dbReference type="Pfam" id="PF16498">
    <property type="entry name" value="SWIRM-assoc_3"/>
    <property type="match status" value="1"/>
</dbReference>
<keyword evidence="2" id="KW-0156">Chromatin regulator</keyword>
<feature type="domain" description="SWIRM" evidence="8">
    <location>
        <begin position="381"/>
        <end position="478"/>
    </location>
</feature>
<dbReference type="GO" id="GO:0006355">
    <property type="term" value="P:regulation of DNA-templated transcription"/>
    <property type="evidence" value="ECO:0007669"/>
    <property type="project" value="UniProtKB-ARBA"/>
</dbReference>
<evidence type="ECO:0008006" key="13">
    <source>
        <dbReference type="Google" id="ProtNLM"/>
    </source>
</evidence>
<organism evidence="11 12">
    <name type="scientific">Myripristis murdjan</name>
    <name type="common">pinecone soldierfish</name>
    <dbReference type="NCBI Taxonomy" id="586833"/>
    <lineage>
        <taxon>Eukaryota</taxon>
        <taxon>Metazoa</taxon>
        <taxon>Chordata</taxon>
        <taxon>Craniata</taxon>
        <taxon>Vertebrata</taxon>
        <taxon>Euteleostomi</taxon>
        <taxon>Actinopterygii</taxon>
        <taxon>Neopterygii</taxon>
        <taxon>Teleostei</taxon>
        <taxon>Neoteleostei</taxon>
        <taxon>Acanthomorphata</taxon>
        <taxon>Holocentriformes</taxon>
        <taxon>Holocentridae</taxon>
        <taxon>Myripristis</taxon>
    </lineage>
</organism>
<dbReference type="InterPro" id="IPR049898">
    <property type="entry name" value="MARR_BRCT_CHROMO"/>
</dbReference>
<dbReference type="FunFam" id="1.10.10.10:FF:000020">
    <property type="entry name" value="SWI/SNF complex subunit SMARCC2 isoform c"/>
    <property type="match status" value="1"/>
</dbReference>
<dbReference type="InterPro" id="IPR032451">
    <property type="entry name" value="SMARCC_C"/>
</dbReference>
<keyword evidence="12" id="KW-1185">Reference proteome</keyword>
<dbReference type="Proteomes" id="UP000472263">
    <property type="component" value="Chromosome 16"/>
</dbReference>
<feature type="compositionally biased region" description="Gly residues" evidence="7">
    <location>
        <begin position="7"/>
        <end position="26"/>
    </location>
</feature>
<dbReference type="SUPFAM" id="SSF52113">
    <property type="entry name" value="BRCT domain"/>
    <property type="match status" value="1"/>
</dbReference>
<evidence type="ECO:0000256" key="4">
    <source>
        <dbReference type="ARBA" id="ARBA00023163"/>
    </source>
</evidence>
<evidence type="ECO:0000256" key="5">
    <source>
        <dbReference type="ARBA" id="ARBA00023242"/>
    </source>
</evidence>
<dbReference type="SUPFAM" id="SSF46689">
    <property type="entry name" value="Homeodomain-like"/>
    <property type="match status" value="2"/>
</dbReference>
<dbReference type="Pfam" id="PF16495">
    <property type="entry name" value="SWIRM-assoc_1"/>
    <property type="match status" value="1"/>
</dbReference>
<keyword evidence="5" id="KW-0539">Nucleus</keyword>
<protein>
    <recommendedName>
        <fullName evidence="13">SWI/SNF related, matrix associated, actin dependent regulator of chromatin subfamily c member 2</fullName>
    </recommendedName>
</protein>
<dbReference type="GO" id="GO:0045202">
    <property type="term" value="C:synapse"/>
    <property type="evidence" value="ECO:0007669"/>
    <property type="project" value="TreeGrafter"/>
</dbReference>
<dbReference type="Pfam" id="PF04433">
    <property type="entry name" value="SWIRM"/>
    <property type="match status" value="1"/>
</dbReference>
<feature type="domain" description="SANT" evidence="9">
    <location>
        <begin position="569"/>
        <end position="611"/>
    </location>
</feature>
<dbReference type="Ensembl" id="ENSMMDT00005017193.1">
    <property type="protein sequence ID" value="ENSMMDP00005016764.1"/>
    <property type="gene ID" value="ENSMMDG00005008299.1"/>
</dbReference>
<evidence type="ECO:0000256" key="1">
    <source>
        <dbReference type="ARBA" id="ARBA00004123"/>
    </source>
</evidence>
<reference evidence="11" key="2">
    <citation type="submission" date="2025-08" db="UniProtKB">
        <authorList>
            <consortium name="Ensembl"/>
        </authorList>
    </citation>
    <scope>IDENTIFICATION</scope>
</reference>
<dbReference type="PROSITE" id="PS51293">
    <property type="entry name" value="SANT"/>
    <property type="match status" value="1"/>
</dbReference>
<gene>
    <name evidence="11" type="primary">smarcc1a</name>
</gene>
<dbReference type="InterPro" id="IPR036420">
    <property type="entry name" value="BRCT_dom_sf"/>
</dbReference>
<dbReference type="PANTHER" id="PTHR15381:SF1">
    <property type="entry name" value="CHONDROITIN SULFATE PROTEOGLYCAN 5"/>
    <property type="match status" value="1"/>
</dbReference>
<reference evidence="11" key="1">
    <citation type="submission" date="2019-06" db="EMBL/GenBank/DDBJ databases">
        <authorList>
            <consortium name="Wellcome Sanger Institute Data Sharing"/>
        </authorList>
    </citation>
    <scope>NUCLEOTIDE SEQUENCE [LARGE SCALE GENOMIC DNA]</scope>
</reference>
<feature type="region of interest" description="Disordered" evidence="7">
    <location>
        <begin position="293"/>
        <end position="338"/>
    </location>
</feature>
<evidence type="ECO:0000256" key="3">
    <source>
        <dbReference type="ARBA" id="ARBA00023015"/>
    </source>
</evidence>
<evidence type="ECO:0000313" key="11">
    <source>
        <dbReference type="Ensembl" id="ENSMMDP00005016764.1"/>
    </source>
</evidence>
<comment type="subcellular location">
    <subcellularLocation>
        <location evidence="1">Nucleus</location>
    </subcellularLocation>
</comment>
<dbReference type="GeneTree" id="ENSGT00940000155746"/>
<evidence type="ECO:0000256" key="6">
    <source>
        <dbReference type="ARBA" id="ARBA00049655"/>
    </source>
</evidence>
<feature type="region of interest" description="Disordered" evidence="7">
    <location>
        <begin position="737"/>
        <end position="778"/>
    </location>
</feature>
<dbReference type="InterPro" id="IPR032450">
    <property type="entry name" value="SMARCC_N"/>
</dbReference>
<evidence type="ECO:0000256" key="7">
    <source>
        <dbReference type="SAM" id="MobiDB-lite"/>
    </source>
</evidence>
<dbReference type="FunFam" id="1.10.10.60:FF:000014">
    <property type="entry name" value="SWI/SNF complex subunit SMARCC2 isoform C"/>
    <property type="match status" value="1"/>
</dbReference>
<evidence type="ECO:0000259" key="9">
    <source>
        <dbReference type="PROSITE" id="PS51293"/>
    </source>
</evidence>
<reference evidence="11" key="3">
    <citation type="submission" date="2025-09" db="UniProtKB">
        <authorList>
            <consortium name="Ensembl"/>
        </authorList>
    </citation>
    <scope>IDENTIFICATION</scope>
</reference>
<dbReference type="Gene3D" id="1.10.10.10">
    <property type="entry name" value="Winged helix-like DNA-binding domain superfamily/Winged helix DNA-binding domain"/>
    <property type="match status" value="1"/>
</dbReference>
<sequence length="914" mass="102579">MATGATAAGGTGSGGPAAGPVSGGTAVGRKKDGGPSSKFWESSETVSQLETVRLWIGKHYKKYVQNDSPSSKTLAGLVVQLLQFQEDAFGRRVNNPALTKLPAKSFLDFKAGGALCHILGSVYKFKSEQGWRRFDLQNPSRMDRNVEMFLNVEKTLVQNNCLTRPTVFLSSDIEQKQANKLKDIIKRHQGSITEDKSKATHHIYPSPSQQEDEEWLRPVMRKDKQVLVHWGLYPDSYDTWVSASEVDGDVEDPPSSERPWKVHAKWVLDTDAFNEWMNEEDYEVDENKKPVSFRQRIFPREEEANSAGKKRRRSPSPPSTPAESRKKGGKKGPSSTVHRAFRPASLTHCFSLQEDEEQGKTEANRLIDTSEDNVTEQTHHIIIPSYAAWFDYNCIHEIERRALPEFFNGKNKSKSPEIYLAYRNFMIDTYRLNPQEYLTSTSCRRNLTGDVCAVMRVHAFLEQWGLVNYQVDAESRPLPMGPPPTPHFNVLADTPSGLMPLHHRPKAIKEKYKIAGMPPAQPMLNFPEKGKEKPTDMQNFGLRPDLYAKKNHKVSTLHAKSSSLQLLFEIFLLKLALEMYKDDWNKVSEHVGSRTQDECILHFLRLPIEDPYLESNEATLGPLAYQPIPFSQSGNPVMSTVAFLASVVDPRVASAAAKAALEEFSRVREEVPAELVEAHVKKVQEAARSTGKVDPAFGLESSGIAGTAPEEPEKTGDECRSFAYSVITPTHLPPVVVKLPSSTVSDKDKEEAMETSSSEQEKEKEDKGAAEEGEDKRKKLELDVGEGNIATAAAAALASAATKAKHLAAVEERKIKSLVALLVETQMKKLEIKLRHFEELETIMDREKEALNLNLIMKATCRHRHSETSPKQKFIWQAVHLPMPDTHILQHCVGSEVNSRPPQSYHVQYSFWFC</sequence>
<name>A0A667XXH4_9TELE</name>
<dbReference type="GO" id="GO:0006325">
    <property type="term" value="P:chromatin organization"/>
    <property type="evidence" value="ECO:0007669"/>
    <property type="project" value="UniProtKB-KW"/>
</dbReference>
<dbReference type="AlphaFoldDB" id="A0A667XXH4"/>
<dbReference type="PROSITE" id="PS52032">
    <property type="entry name" value="MARR_BRCT_CHROMO"/>
    <property type="match status" value="1"/>
</dbReference>
<dbReference type="CDD" id="cd00167">
    <property type="entry name" value="SANT"/>
    <property type="match status" value="1"/>
</dbReference>
<dbReference type="InterPro" id="IPR036388">
    <property type="entry name" value="WH-like_DNA-bd_sf"/>
</dbReference>
<keyword evidence="4" id="KW-0804">Transcription</keyword>
<feature type="compositionally biased region" description="Basic and acidic residues" evidence="7">
    <location>
        <begin position="759"/>
        <end position="778"/>
    </location>
</feature>
<evidence type="ECO:0000259" key="10">
    <source>
        <dbReference type="PROSITE" id="PS52032"/>
    </source>
</evidence>
<feature type="region of interest" description="Disordered" evidence="7">
    <location>
        <begin position="693"/>
        <end position="717"/>
    </location>
</feature>
<dbReference type="Gene3D" id="1.10.10.60">
    <property type="entry name" value="Homeodomain-like"/>
    <property type="match status" value="1"/>
</dbReference>